<dbReference type="AlphaFoldDB" id="A0A1M6PUB4"/>
<reference evidence="6 7" key="1">
    <citation type="submission" date="2016-11" db="EMBL/GenBank/DDBJ databases">
        <authorList>
            <person name="Jaros S."/>
            <person name="Januszkiewicz K."/>
            <person name="Wedrychowicz H."/>
        </authorList>
    </citation>
    <scope>NUCLEOTIDE SEQUENCE [LARGE SCALE GENOMIC DNA]</scope>
    <source>
        <strain evidence="6 7">DSM 14501</strain>
    </source>
</reference>
<evidence type="ECO:0000256" key="2">
    <source>
        <dbReference type="ARBA" id="ARBA00023125"/>
    </source>
</evidence>
<dbReference type="STRING" id="1121266.SAMN02745883_01314"/>
<evidence type="ECO:0000256" key="3">
    <source>
        <dbReference type="ARBA" id="ARBA00023163"/>
    </source>
</evidence>
<sequence length="210" mass="24341">MNTKDRIISAAIKNFLNFGYEKTSLASIAEEVGIKKPSIYYHFKNKKELFNISLKNILESLEYNILKSTENCTSSKEMFESLFSTLLEFHIQLSVMIDKKHIKPVNIFATLFSTLDAEDYKNSINNYYNLLNNTIIHILSIGQKRNEIRIDIKKDSICEQIMAWFEGLLILSSLYSSFNFNIAKQEFLDNLWILIGKTKKAKTISLGTKW</sequence>
<protein>
    <submittedName>
        <fullName evidence="6">Transcriptional regulator, TetR family</fullName>
    </submittedName>
</protein>
<evidence type="ECO:0000259" key="5">
    <source>
        <dbReference type="PROSITE" id="PS50977"/>
    </source>
</evidence>
<dbReference type="PROSITE" id="PS50977">
    <property type="entry name" value="HTH_TETR_2"/>
    <property type="match status" value="1"/>
</dbReference>
<evidence type="ECO:0000256" key="4">
    <source>
        <dbReference type="PROSITE-ProRule" id="PRU00335"/>
    </source>
</evidence>
<dbReference type="InterPro" id="IPR001647">
    <property type="entry name" value="HTH_TetR"/>
</dbReference>
<dbReference type="InterPro" id="IPR009057">
    <property type="entry name" value="Homeodomain-like_sf"/>
</dbReference>
<evidence type="ECO:0000313" key="7">
    <source>
        <dbReference type="Proteomes" id="UP000184082"/>
    </source>
</evidence>
<organism evidence="6 7">
    <name type="scientific">Caminicella sporogenes DSM 14501</name>
    <dbReference type="NCBI Taxonomy" id="1121266"/>
    <lineage>
        <taxon>Bacteria</taxon>
        <taxon>Bacillati</taxon>
        <taxon>Bacillota</taxon>
        <taxon>Clostridia</taxon>
        <taxon>Peptostreptococcales</taxon>
        <taxon>Caminicellaceae</taxon>
        <taxon>Caminicella</taxon>
    </lineage>
</organism>
<dbReference type="PANTHER" id="PTHR47506:SF1">
    <property type="entry name" value="HTH-TYPE TRANSCRIPTIONAL REGULATOR YJDC"/>
    <property type="match status" value="1"/>
</dbReference>
<feature type="domain" description="HTH tetR-type" evidence="5">
    <location>
        <begin position="1"/>
        <end position="61"/>
    </location>
</feature>
<name>A0A1M6PUB4_9FIRM</name>
<dbReference type="SUPFAM" id="SSF46689">
    <property type="entry name" value="Homeodomain-like"/>
    <property type="match status" value="1"/>
</dbReference>
<dbReference type="EMBL" id="FRAJ01000009">
    <property type="protein sequence ID" value="SHK11563.1"/>
    <property type="molecule type" value="Genomic_DNA"/>
</dbReference>
<gene>
    <name evidence="6" type="ORF">SAMN02745883_01314</name>
</gene>
<dbReference type="PRINTS" id="PR00455">
    <property type="entry name" value="HTHTETR"/>
</dbReference>
<evidence type="ECO:0000313" key="6">
    <source>
        <dbReference type="EMBL" id="SHK11563.1"/>
    </source>
</evidence>
<dbReference type="PANTHER" id="PTHR47506">
    <property type="entry name" value="TRANSCRIPTIONAL REGULATORY PROTEIN"/>
    <property type="match status" value="1"/>
</dbReference>
<dbReference type="Proteomes" id="UP000184082">
    <property type="component" value="Unassembled WGS sequence"/>
</dbReference>
<accession>A0A1M6PUB4</accession>
<keyword evidence="7" id="KW-1185">Reference proteome</keyword>
<keyword evidence="3" id="KW-0804">Transcription</keyword>
<keyword evidence="2 4" id="KW-0238">DNA-binding</keyword>
<dbReference type="Gene3D" id="1.10.357.10">
    <property type="entry name" value="Tetracycline Repressor, domain 2"/>
    <property type="match status" value="1"/>
</dbReference>
<keyword evidence="1" id="KW-0805">Transcription regulation</keyword>
<proteinExistence type="predicted"/>
<dbReference type="GO" id="GO:0003677">
    <property type="term" value="F:DNA binding"/>
    <property type="evidence" value="ECO:0007669"/>
    <property type="project" value="UniProtKB-UniRule"/>
</dbReference>
<dbReference type="Pfam" id="PF00440">
    <property type="entry name" value="TetR_N"/>
    <property type="match status" value="1"/>
</dbReference>
<evidence type="ECO:0000256" key="1">
    <source>
        <dbReference type="ARBA" id="ARBA00023015"/>
    </source>
</evidence>
<dbReference type="RefSeq" id="WP_072966776.1">
    <property type="nucleotide sequence ID" value="NZ_FRAJ01000009.1"/>
</dbReference>
<feature type="DNA-binding region" description="H-T-H motif" evidence="4">
    <location>
        <begin position="24"/>
        <end position="43"/>
    </location>
</feature>